<dbReference type="CDD" id="cd00383">
    <property type="entry name" value="trans_reg_C"/>
    <property type="match status" value="1"/>
</dbReference>
<dbReference type="GO" id="GO:0000976">
    <property type="term" value="F:transcription cis-regulatory region binding"/>
    <property type="evidence" value="ECO:0007669"/>
    <property type="project" value="TreeGrafter"/>
</dbReference>
<gene>
    <name evidence="11" type="ORF">UB32_01580</name>
</gene>
<evidence type="ECO:0000256" key="6">
    <source>
        <dbReference type="ARBA" id="ARBA00023163"/>
    </source>
</evidence>
<evidence type="ECO:0000313" key="11">
    <source>
        <dbReference type="EMBL" id="KIY23693.1"/>
    </source>
</evidence>
<evidence type="ECO:0000256" key="7">
    <source>
        <dbReference type="PROSITE-ProRule" id="PRU00169"/>
    </source>
</evidence>
<feature type="domain" description="OmpR/PhoB-type" evidence="10">
    <location>
        <begin position="126"/>
        <end position="224"/>
    </location>
</feature>
<dbReference type="Gene3D" id="1.10.10.10">
    <property type="entry name" value="Winged helix-like DNA-binding domain superfamily/Winged helix DNA-binding domain"/>
    <property type="match status" value="1"/>
</dbReference>
<dbReference type="PROSITE" id="PS51755">
    <property type="entry name" value="OMPR_PHOB"/>
    <property type="match status" value="1"/>
</dbReference>
<dbReference type="RefSeq" id="WP_044390647.1">
    <property type="nucleotide sequence ID" value="NZ_JXIQ01000013.1"/>
</dbReference>
<dbReference type="GO" id="GO:0005829">
    <property type="term" value="C:cytosol"/>
    <property type="evidence" value="ECO:0007669"/>
    <property type="project" value="TreeGrafter"/>
</dbReference>
<dbReference type="InterPro" id="IPR016032">
    <property type="entry name" value="Sig_transdc_resp-reg_C-effctor"/>
</dbReference>
<keyword evidence="5 8" id="KW-0238">DNA-binding</keyword>
<dbReference type="Pfam" id="PF00486">
    <property type="entry name" value="Trans_reg_C"/>
    <property type="match status" value="1"/>
</dbReference>
<protein>
    <submittedName>
        <fullName evidence="11">Transcriptional regulator</fullName>
    </submittedName>
</protein>
<feature type="modified residue" description="4-aspartylphosphate" evidence="7">
    <location>
        <position position="52"/>
    </location>
</feature>
<dbReference type="SMART" id="SM00862">
    <property type="entry name" value="Trans_reg_C"/>
    <property type="match status" value="1"/>
</dbReference>
<dbReference type="PROSITE" id="PS50110">
    <property type="entry name" value="RESPONSE_REGULATORY"/>
    <property type="match status" value="1"/>
</dbReference>
<dbReference type="FunFam" id="3.40.50.2300:FF:000001">
    <property type="entry name" value="DNA-binding response regulator PhoB"/>
    <property type="match status" value="1"/>
</dbReference>
<sequence length="224" mass="25519">MKKILVVDDEFEMRQLIGLYLRQESYQVENAENGQEAFEKVKRNDFDLIILDIMMPLVDGWQTIQHVRKVSDVPVIMLTAKSSVKDKVAGLSSGADDYLVKPFEAEELLARVKALLRRSKSKGAEDEILKYQGIIINLTAREAVYKDVMLSLTHTEFDLLHALIENRGTVLTREQLVDKIWGIEFTGDDRTVDSHIKNLREKLKTAGIGKNIVKTVWGLGYKVE</sequence>
<dbReference type="GO" id="GO:0032993">
    <property type="term" value="C:protein-DNA complex"/>
    <property type="evidence" value="ECO:0007669"/>
    <property type="project" value="TreeGrafter"/>
</dbReference>
<evidence type="ECO:0000259" key="10">
    <source>
        <dbReference type="PROSITE" id="PS51755"/>
    </source>
</evidence>
<keyword evidence="3" id="KW-0902">Two-component regulatory system</keyword>
<dbReference type="InterPro" id="IPR001789">
    <property type="entry name" value="Sig_transdc_resp-reg_receiver"/>
</dbReference>
<dbReference type="OrthoDB" id="9790442at2"/>
<keyword evidence="2 7" id="KW-0597">Phosphoprotein</keyword>
<dbReference type="InterPro" id="IPR036388">
    <property type="entry name" value="WH-like_DNA-bd_sf"/>
</dbReference>
<name>A0A0D6ZGD5_9BACI</name>
<reference evidence="11 12" key="1">
    <citation type="submission" date="2015-01" db="EMBL/GenBank/DDBJ databases">
        <title>Draft genome sequences of the supercritical CO2 tolerant bacteria Bacillus subterraneus MITOT1 and Bacillus cereus MIT0214.</title>
        <authorList>
            <person name="Peet K.C."/>
            <person name="Thompson J.R."/>
        </authorList>
    </citation>
    <scope>NUCLEOTIDE SEQUENCE [LARGE SCALE GENOMIC DNA]</scope>
    <source>
        <strain evidence="11 12">MITOT1</strain>
    </source>
</reference>
<organism evidence="11 12">
    <name type="scientific">Mesobacillus subterraneus</name>
    <dbReference type="NCBI Taxonomy" id="285983"/>
    <lineage>
        <taxon>Bacteria</taxon>
        <taxon>Bacillati</taxon>
        <taxon>Bacillota</taxon>
        <taxon>Bacilli</taxon>
        <taxon>Bacillales</taxon>
        <taxon>Bacillaceae</taxon>
        <taxon>Mesobacillus</taxon>
    </lineage>
</organism>
<dbReference type="EMBL" id="JXIQ01000013">
    <property type="protein sequence ID" value="KIY23693.1"/>
    <property type="molecule type" value="Genomic_DNA"/>
</dbReference>
<dbReference type="CDD" id="cd17574">
    <property type="entry name" value="REC_OmpR"/>
    <property type="match status" value="1"/>
</dbReference>
<dbReference type="InterPro" id="IPR011006">
    <property type="entry name" value="CheY-like_superfamily"/>
</dbReference>
<dbReference type="SUPFAM" id="SSF52172">
    <property type="entry name" value="CheY-like"/>
    <property type="match status" value="1"/>
</dbReference>
<dbReference type="InterPro" id="IPR039420">
    <property type="entry name" value="WalR-like"/>
</dbReference>
<dbReference type="InterPro" id="IPR001867">
    <property type="entry name" value="OmpR/PhoB-type_DNA-bd"/>
</dbReference>
<evidence type="ECO:0000256" key="2">
    <source>
        <dbReference type="ARBA" id="ARBA00022553"/>
    </source>
</evidence>
<evidence type="ECO:0000313" key="12">
    <source>
        <dbReference type="Proteomes" id="UP000032512"/>
    </source>
</evidence>
<dbReference type="SMART" id="SM00448">
    <property type="entry name" value="REC"/>
    <property type="match status" value="1"/>
</dbReference>
<dbReference type="PANTHER" id="PTHR48111">
    <property type="entry name" value="REGULATOR OF RPOS"/>
    <property type="match status" value="1"/>
</dbReference>
<dbReference type="Pfam" id="PF00072">
    <property type="entry name" value="Response_reg"/>
    <property type="match status" value="1"/>
</dbReference>
<keyword evidence="6" id="KW-0804">Transcription</keyword>
<dbReference type="Gene3D" id="6.10.250.690">
    <property type="match status" value="1"/>
</dbReference>
<feature type="DNA-binding region" description="OmpR/PhoB-type" evidence="8">
    <location>
        <begin position="126"/>
        <end position="224"/>
    </location>
</feature>
<dbReference type="PATRIC" id="fig|285983.3.peg.1164"/>
<evidence type="ECO:0000256" key="1">
    <source>
        <dbReference type="ARBA" id="ARBA00004496"/>
    </source>
</evidence>
<dbReference type="SUPFAM" id="SSF46894">
    <property type="entry name" value="C-terminal effector domain of the bipartite response regulators"/>
    <property type="match status" value="1"/>
</dbReference>
<evidence type="ECO:0000256" key="5">
    <source>
        <dbReference type="ARBA" id="ARBA00023125"/>
    </source>
</evidence>
<dbReference type="FunFam" id="1.10.10.10:FF:000018">
    <property type="entry name" value="DNA-binding response regulator ResD"/>
    <property type="match status" value="1"/>
</dbReference>
<dbReference type="Proteomes" id="UP000032512">
    <property type="component" value="Unassembled WGS sequence"/>
</dbReference>
<evidence type="ECO:0000256" key="3">
    <source>
        <dbReference type="ARBA" id="ARBA00023012"/>
    </source>
</evidence>
<keyword evidence="12" id="KW-1185">Reference proteome</keyword>
<keyword evidence="4" id="KW-0805">Transcription regulation</keyword>
<evidence type="ECO:0000259" key="9">
    <source>
        <dbReference type="PROSITE" id="PS50110"/>
    </source>
</evidence>
<evidence type="ECO:0000256" key="4">
    <source>
        <dbReference type="ARBA" id="ARBA00023015"/>
    </source>
</evidence>
<dbReference type="PANTHER" id="PTHR48111:SF73">
    <property type="entry name" value="ALKALINE PHOSPHATASE SYNTHESIS TRANSCRIPTIONAL REGULATORY PROTEIN PHOP"/>
    <property type="match status" value="1"/>
</dbReference>
<comment type="caution">
    <text evidence="11">The sequence shown here is derived from an EMBL/GenBank/DDBJ whole genome shotgun (WGS) entry which is preliminary data.</text>
</comment>
<evidence type="ECO:0000256" key="8">
    <source>
        <dbReference type="PROSITE-ProRule" id="PRU01091"/>
    </source>
</evidence>
<dbReference type="AlphaFoldDB" id="A0A0D6ZGD5"/>
<proteinExistence type="predicted"/>
<dbReference type="Gene3D" id="3.40.50.2300">
    <property type="match status" value="1"/>
</dbReference>
<accession>A0A0D6ZGD5</accession>
<comment type="subcellular location">
    <subcellularLocation>
        <location evidence="1">Cytoplasm</location>
    </subcellularLocation>
</comment>
<dbReference type="GO" id="GO:0006355">
    <property type="term" value="P:regulation of DNA-templated transcription"/>
    <property type="evidence" value="ECO:0007669"/>
    <property type="project" value="InterPro"/>
</dbReference>
<dbReference type="GO" id="GO:0000156">
    <property type="term" value="F:phosphorelay response regulator activity"/>
    <property type="evidence" value="ECO:0007669"/>
    <property type="project" value="TreeGrafter"/>
</dbReference>
<feature type="domain" description="Response regulatory" evidence="9">
    <location>
        <begin position="3"/>
        <end position="116"/>
    </location>
</feature>